<dbReference type="SMART" id="SM00248">
    <property type="entry name" value="ANK"/>
    <property type="match status" value="1"/>
</dbReference>
<evidence type="ECO:0000313" key="3">
    <source>
        <dbReference type="EMBL" id="RKE47103.1"/>
    </source>
</evidence>
<evidence type="ECO:0000256" key="2">
    <source>
        <dbReference type="SAM" id="SignalP"/>
    </source>
</evidence>
<protein>
    <submittedName>
        <fullName evidence="3">Ankyrin repeat protein</fullName>
    </submittedName>
</protein>
<keyword evidence="4" id="KW-1185">Reference proteome</keyword>
<comment type="caution">
    <text evidence="3">The sequence shown here is derived from an EMBL/GenBank/DDBJ whole genome shotgun (WGS) entry which is preliminary data.</text>
</comment>
<organism evidence="3 4">
    <name type="scientific">Sphingobacterium detergens</name>
    <dbReference type="NCBI Taxonomy" id="1145106"/>
    <lineage>
        <taxon>Bacteria</taxon>
        <taxon>Pseudomonadati</taxon>
        <taxon>Bacteroidota</taxon>
        <taxon>Sphingobacteriia</taxon>
        <taxon>Sphingobacteriales</taxon>
        <taxon>Sphingobacteriaceae</taxon>
        <taxon>Sphingobacterium</taxon>
    </lineage>
</organism>
<keyword evidence="2" id="KW-0732">Signal</keyword>
<dbReference type="AlphaFoldDB" id="A0A420ART5"/>
<name>A0A420ART5_SPHD1</name>
<dbReference type="EMBL" id="RAPY01000004">
    <property type="protein sequence ID" value="RKE47103.1"/>
    <property type="molecule type" value="Genomic_DNA"/>
</dbReference>
<dbReference type="Gene3D" id="1.25.40.20">
    <property type="entry name" value="Ankyrin repeat-containing domain"/>
    <property type="match status" value="1"/>
</dbReference>
<dbReference type="InterPro" id="IPR036770">
    <property type="entry name" value="Ankyrin_rpt-contain_sf"/>
</dbReference>
<accession>A0A420ART5</accession>
<feature type="signal peptide" evidence="2">
    <location>
        <begin position="1"/>
        <end position="22"/>
    </location>
</feature>
<proteinExistence type="predicted"/>
<gene>
    <name evidence="3" type="ORF">DFQ12_4264</name>
</gene>
<evidence type="ECO:0000256" key="1">
    <source>
        <dbReference type="PROSITE-ProRule" id="PRU00023"/>
    </source>
</evidence>
<dbReference type="Pfam" id="PF12796">
    <property type="entry name" value="Ank_2"/>
    <property type="match status" value="1"/>
</dbReference>
<feature type="repeat" description="ANK" evidence="1">
    <location>
        <begin position="467"/>
        <end position="499"/>
    </location>
</feature>
<dbReference type="PROSITE" id="PS50297">
    <property type="entry name" value="ANK_REP_REGION"/>
    <property type="match status" value="1"/>
</dbReference>
<reference evidence="3 4" key="1">
    <citation type="submission" date="2018-09" db="EMBL/GenBank/DDBJ databases">
        <title>Genomic Encyclopedia of Type Strains, Phase III (KMG-III): the genomes of soil and plant-associated and newly described type strains.</title>
        <authorList>
            <person name="Whitman W."/>
        </authorList>
    </citation>
    <scope>NUCLEOTIDE SEQUENCE [LARGE SCALE GENOMIC DNA]</scope>
    <source>
        <strain evidence="3 4">CECT 7938</strain>
    </source>
</reference>
<evidence type="ECO:0000313" key="4">
    <source>
        <dbReference type="Proteomes" id="UP000286246"/>
    </source>
</evidence>
<sequence length="647" mass="72790">MRLATAFIIGFLSLFCPSINMAAEFPWFKILDSYQGYVEFVEGTNTTRNIYVLPVLGLPGTAYYHNTPWGFSPATANSGIEIADNGDIILNYKIHTNNNHLPPDFKQDVINYITGTGFNFSKYANVSKGNYLVTFIKPQNTKVTLFIDHEEYKTTPITGILDANYNGKFRIPAEKANLIRMGRYEIKVEYDFPYQNFSSVSINISEEQLTKIKIDVFRELIQRSSSSSGGFFIWKWKQQTHRVVEKNRVSFDASNSNNTDISIVHRDATPEMEERISTVLGFYATTKADLIKAHNDAYSKAMNSKNTALGNLHKNYIDAVQTDDVGKSIDVLKSAAALSNGDLFSFLASGVAFSESSNSSYSSFHGVKRVNISTKSQLAYNDIMIKTVDAKLTSSGFKSDNLTQAFNDSYRQKNVAIFNVPSYLPLYTHNWVQAFFNSVTNKDIATLKYLTTYFTPIAQVNALNGSNRNTALHIAATNGDIEIVKELLRFGVNPMLKNRYEETAKDIALEKGHTLIADLIQAKENTKATARIKFELPKDFTFESIHYYGLDLPYLQGLDLRDKVKVFTSSDISFDYYPGIYPISFIINYKDQYGMSQSTIISNIYKIKAAAPINYTESLAFRTDINSLTNGSGVFIGSMSEPIYWDN</sequence>
<dbReference type="PROSITE" id="PS50088">
    <property type="entry name" value="ANK_REPEAT"/>
    <property type="match status" value="1"/>
</dbReference>
<dbReference type="InterPro" id="IPR002110">
    <property type="entry name" value="Ankyrin_rpt"/>
</dbReference>
<dbReference type="SUPFAM" id="SSF48403">
    <property type="entry name" value="Ankyrin repeat"/>
    <property type="match status" value="1"/>
</dbReference>
<feature type="chain" id="PRO_5019197226" evidence="2">
    <location>
        <begin position="23"/>
        <end position="647"/>
    </location>
</feature>
<keyword evidence="1" id="KW-0040">ANK repeat</keyword>
<dbReference type="Proteomes" id="UP000286246">
    <property type="component" value="Unassembled WGS sequence"/>
</dbReference>